<proteinExistence type="predicted"/>
<accession>A0A2P5BIH8</accession>
<dbReference type="Proteomes" id="UP000237105">
    <property type="component" value="Unassembled WGS sequence"/>
</dbReference>
<dbReference type="AlphaFoldDB" id="A0A2P5BIH8"/>
<comment type="caution">
    <text evidence="1">The sequence shown here is derived from an EMBL/GenBank/DDBJ whole genome shotgun (WGS) entry which is preliminary data.</text>
</comment>
<name>A0A2P5BIH8_PARAD</name>
<evidence type="ECO:0000313" key="2">
    <source>
        <dbReference type="Proteomes" id="UP000237105"/>
    </source>
</evidence>
<gene>
    <name evidence="1" type="ORF">PanWU01x14_236240</name>
</gene>
<dbReference type="OrthoDB" id="10363924at2759"/>
<organism evidence="1 2">
    <name type="scientific">Parasponia andersonii</name>
    <name type="common">Sponia andersonii</name>
    <dbReference type="NCBI Taxonomy" id="3476"/>
    <lineage>
        <taxon>Eukaryota</taxon>
        <taxon>Viridiplantae</taxon>
        <taxon>Streptophyta</taxon>
        <taxon>Embryophyta</taxon>
        <taxon>Tracheophyta</taxon>
        <taxon>Spermatophyta</taxon>
        <taxon>Magnoliopsida</taxon>
        <taxon>eudicotyledons</taxon>
        <taxon>Gunneridae</taxon>
        <taxon>Pentapetalae</taxon>
        <taxon>rosids</taxon>
        <taxon>fabids</taxon>
        <taxon>Rosales</taxon>
        <taxon>Cannabaceae</taxon>
        <taxon>Parasponia</taxon>
    </lineage>
</organism>
<sequence>MKGLNSISRSWVEDRYGFLICKERPEDEAYQILEDMAKFDFEYFYFELSLRKLEEEEPQDMLVVEKVQETNDLAASLVYMSIPSTESCLPLELPSQCYTLYKLEPKVKFPFEADHLKSSHFGFMSDSCLYMVKLEDQCNKDPFVVMYSKLYG</sequence>
<reference evidence="2" key="1">
    <citation type="submission" date="2016-06" db="EMBL/GenBank/DDBJ databases">
        <title>Parallel loss of symbiosis genes in relatives of nitrogen-fixing non-legume Parasponia.</title>
        <authorList>
            <person name="Van Velzen R."/>
            <person name="Holmer R."/>
            <person name="Bu F."/>
            <person name="Rutten L."/>
            <person name="Van Zeijl A."/>
            <person name="Liu W."/>
            <person name="Santuari L."/>
            <person name="Cao Q."/>
            <person name="Sharma T."/>
            <person name="Shen D."/>
            <person name="Roswanjaya Y."/>
            <person name="Wardhani T."/>
            <person name="Kalhor M.S."/>
            <person name="Jansen J."/>
            <person name="Van den Hoogen J."/>
            <person name="Gungor B."/>
            <person name="Hartog M."/>
            <person name="Hontelez J."/>
            <person name="Verver J."/>
            <person name="Yang W.-C."/>
            <person name="Schijlen E."/>
            <person name="Repin R."/>
            <person name="Schilthuizen M."/>
            <person name="Schranz E."/>
            <person name="Heidstra R."/>
            <person name="Miyata K."/>
            <person name="Fedorova E."/>
            <person name="Kohlen W."/>
            <person name="Bisseling T."/>
            <person name="Smit S."/>
            <person name="Geurts R."/>
        </authorList>
    </citation>
    <scope>NUCLEOTIDE SEQUENCE [LARGE SCALE GENOMIC DNA]</scope>
    <source>
        <strain evidence="2">cv. WU1-14</strain>
    </source>
</reference>
<protein>
    <submittedName>
        <fullName evidence="1">Uncharacterized protein</fullName>
    </submittedName>
</protein>
<dbReference type="EMBL" id="JXTB01000274">
    <property type="protein sequence ID" value="PON48587.1"/>
    <property type="molecule type" value="Genomic_DNA"/>
</dbReference>
<keyword evidence="2" id="KW-1185">Reference proteome</keyword>
<evidence type="ECO:0000313" key="1">
    <source>
        <dbReference type="EMBL" id="PON48587.1"/>
    </source>
</evidence>